<proteinExistence type="predicted"/>
<feature type="region of interest" description="Disordered" evidence="2">
    <location>
        <begin position="1"/>
        <end position="51"/>
    </location>
</feature>
<keyword evidence="4" id="KW-1185">Reference proteome</keyword>
<protein>
    <submittedName>
        <fullName evidence="3">Uncharacterized protein</fullName>
    </submittedName>
</protein>
<keyword evidence="1" id="KW-0238">DNA-binding</keyword>
<gene>
    <name evidence="3" type="ORF">NEOLEDRAFT_1239211</name>
</gene>
<dbReference type="AlphaFoldDB" id="A0A165V672"/>
<sequence length="200" mass="22041">MPSDVFFASRPVATKPPSPTPDLSSILAPQKTSGIGKKTRRPPTGCEISPSPFRPDVPAIDRLRAWTSPYLEYFNRRLRQHLSPLAANKTQELVFAALEPNTRTSCGAGLLRFHEFCDSEGIPESLRMPEPAYLLAAFVAWQVGTVSVSTIDNWLTAVRTWHDVNGARWEGDARIVSLVRTSALKRTPACSRGAKRSPVT</sequence>
<dbReference type="OrthoDB" id="3266428at2759"/>
<dbReference type="STRING" id="1314782.A0A165V672"/>
<evidence type="ECO:0000256" key="1">
    <source>
        <dbReference type="ARBA" id="ARBA00023125"/>
    </source>
</evidence>
<dbReference type="GO" id="GO:0003677">
    <property type="term" value="F:DNA binding"/>
    <property type="evidence" value="ECO:0007669"/>
    <property type="project" value="UniProtKB-KW"/>
</dbReference>
<dbReference type="Proteomes" id="UP000076761">
    <property type="component" value="Unassembled WGS sequence"/>
</dbReference>
<reference evidence="3 4" key="1">
    <citation type="journal article" date="2016" name="Mol. Biol. Evol.">
        <title>Comparative Genomics of Early-Diverging Mushroom-Forming Fungi Provides Insights into the Origins of Lignocellulose Decay Capabilities.</title>
        <authorList>
            <person name="Nagy L.G."/>
            <person name="Riley R."/>
            <person name="Tritt A."/>
            <person name="Adam C."/>
            <person name="Daum C."/>
            <person name="Floudas D."/>
            <person name="Sun H."/>
            <person name="Yadav J.S."/>
            <person name="Pangilinan J."/>
            <person name="Larsson K.H."/>
            <person name="Matsuura K."/>
            <person name="Barry K."/>
            <person name="Labutti K."/>
            <person name="Kuo R."/>
            <person name="Ohm R.A."/>
            <person name="Bhattacharya S.S."/>
            <person name="Shirouzu T."/>
            <person name="Yoshinaga Y."/>
            <person name="Martin F.M."/>
            <person name="Grigoriev I.V."/>
            <person name="Hibbett D.S."/>
        </authorList>
    </citation>
    <scope>NUCLEOTIDE SEQUENCE [LARGE SCALE GENOMIC DNA]</scope>
    <source>
        <strain evidence="3 4">HHB14362 ss-1</strain>
    </source>
</reference>
<evidence type="ECO:0000313" key="3">
    <source>
        <dbReference type="EMBL" id="KZT29214.1"/>
    </source>
</evidence>
<dbReference type="SUPFAM" id="SSF47823">
    <property type="entry name" value="lambda integrase-like, N-terminal domain"/>
    <property type="match status" value="1"/>
</dbReference>
<name>A0A165V672_9AGAM</name>
<dbReference type="EMBL" id="KV425555">
    <property type="protein sequence ID" value="KZT29214.1"/>
    <property type="molecule type" value="Genomic_DNA"/>
</dbReference>
<dbReference type="Gene3D" id="1.10.150.130">
    <property type="match status" value="1"/>
</dbReference>
<dbReference type="InParanoid" id="A0A165V672"/>
<accession>A0A165V672</accession>
<evidence type="ECO:0000313" key="4">
    <source>
        <dbReference type="Proteomes" id="UP000076761"/>
    </source>
</evidence>
<evidence type="ECO:0000256" key="2">
    <source>
        <dbReference type="SAM" id="MobiDB-lite"/>
    </source>
</evidence>
<dbReference type="InterPro" id="IPR010998">
    <property type="entry name" value="Integrase_recombinase_N"/>
</dbReference>
<organism evidence="3 4">
    <name type="scientific">Neolentinus lepideus HHB14362 ss-1</name>
    <dbReference type="NCBI Taxonomy" id="1314782"/>
    <lineage>
        <taxon>Eukaryota</taxon>
        <taxon>Fungi</taxon>
        <taxon>Dikarya</taxon>
        <taxon>Basidiomycota</taxon>
        <taxon>Agaricomycotina</taxon>
        <taxon>Agaricomycetes</taxon>
        <taxon>Gloeophyllales</taxon>
        <taxon>Gloeophyllaceae</taxon>
        <taxon>Neolentinus</taxon>
    </lineage>
</organism>